<sequence>MFVKHAWLTFYYGLARSRCQRYFIHFMQFVAAGFGISSVFVILLQCIPLSHMWNPLASPDAKCVDIMTFFYCNSIIMIVNDVILYLIPMVLLRNVDMVKPHRLGLYALFALGLLVVVASILRLVALVHLDRGGSVSENYALVYLWAAVENHIGIWAACGGAIKQKTLSALHKIRRSYSGARYHSDDKSSSPTQVSTTLARSQCTEDRALYERTDSMQEHASSFGSKSPQTLYEMQSVPDSPTKSISIEHEKRLDV</sequence>
<feature type="domain" description="Rhodopsin" evidence="8">
    <location>
        <begin position="2"/>
        <end position="163"/>
    </location>
</feature>
<dbReference type="GeneID" id="20306697"/>
<feature type="transmembrane region" description="Helical" evidence="7">
    <location>
        <begin position="141"/>
        <end position="162"/>
    </location>
</feature>
<dbReference type="eggNOG" id="ENOG502SRC9">
    <property type="taxonomic scope" value="Eukaryota"/>
</dbReference>
<feature type="region of interest" description="Disordered" evidence="6">
    <location>
        <begin position="214"/>
        <end position="255"/>
    </location>
</feature>
<evidence type="ECO:0000313" key="9">
    <source>
        <dbReference type="EMBL" id="EHY53878.1"/>
    </source>
</evidence>
<feature type="transmembrane region" description="Helical" evidence="7">
    <location>
        <begin position="103"/>
        <end position="129"/>
    </location>
</feature>
<accession>H6BQW4</accession>
<feature type="compositionally biased region" description="Polar residues" evidence="6">
    <location>
        <begin position="218"/>
        <end position="245"/>
    </location>
</feature>
<proteinExistence type="inferred from homology"/>
<evidence type="ECO:0000256" key="3">
    <source>
        <dbReference type="ARBA" id="ARBA00022989"/>
    </source>
</evidence>
<dbReference type="PANTHER" id="PTHR33048:SF131">
    <property type="entry name" value="INTEGRAL MEMBRANE PROTEIN"/>
    <property type="match status" value="1"/>
</dbReference>
<keyword evidence="10" id="KW-1185">Reference proteome</keyword>
<comment type="subcellular location">
    <subcellularLocation>
        <location evidence="1">Membrane</location>
        <topology evidence="1">Multi-pass membrane protein</topology>
    </subcellularLocation>
</comment>
<name>H6BQW4_EXODN</name>
<evidence type="ECO:0000256" key="6">
    <source>
        <dbReference type="SAM" id="MobiDB-lite"/>
    </source>
</evidence>
<evidence type="ECO:0000259" key="8">
    <source>
        <dbReference type="Pfam" id="PF20684"/>
    </source>
</evidence>
<keyword evidence="4 7" id="KW-0472">Membrane</keyword>
<dbReference type="Pfam" id="PF20684">
    <property type="entry name" value="Fung_rhodopsin"/>
    <property type="match status" value="1"/>
</dbReference>
<dbReference type="OrthoDB" id="4108299at2759"/>
<reference evidence="9" key="1">
    <citation type="submission" date="2011-07" db="EMBL/GenBank/DDBJ databases">
        <title>The Genome Sequence of Exophiala (Wangiella) dermatitidis NIH/UT8656.</title>
        <authorList>
            <consortium name="The Broad Institute Genome Sequencing Platform"/>
            <person name="Cuomo C."/>
            <person name="Wang Z."/>
            <person name="Hunicke-Smith S."/>
            <person name="Szanislo P.J."/>
            <person name="Earl A."/>
            <person name="Young S.K."/>
            <person name="Zeng Q."/>
            <person name="Gargeya S."/>
            <person name="Fitzgerald M."/>
            <person name="Haas B."/>
            <person name="Abouelleil A."/>
            <person name="Alvarado L."/>
            <person name="Arachchi H.M."/>
            <person name="Berlin A."/>
            <person name="Brown A."/>
            <person name="Chapman S.B."/>
            <person name="Chen Z."/>
            <person name="Dunbar C."/>
            <person name="Freedman E."/>
            <person name="Gearin G."/>
            <person name="Gellesch M."/>
            <person name="Goldberg J."/>
            <person name="Griggs A."/>
            <person name="Gujja S."/>
            <person name="Heiman D."/>
            <person name="Howarth C."/>
            <person name="Larson L."/>
            <person name="Lui A."/>
            <person name="MacDonald P.J.P."/>
            <person name="Montmayeur A."/>
            <person name="Murphy C."/>
            <person name="Neiman D."/>
            <person name="Pearson M."/>
            <person name="Priest M."/>
            <person name="Roberts A."/>
            <person name="Saif S."/>
            <person name="Shea T."/>
            <person name="Shenoy N."/>
            <person name="Sisk P."/>
            <person name="Stolte C."/>
            <person name="Sykes S."/>
            <person name="Wortman J."/>
            <person name="Nusbaum C."/>
            <person name="Birren B."/>
        </authorList>
    </citation>
    <scope>NUCLEOTIDE SEQUENCE</scope>
    <source>
        <strain evidence="9">NIH/UT8656</strain>
    </source>
</reference>
<evidence type="ECO:0000256" key="2">
    <source>
        <dbReference type="ARBA" id="ARBA00022692"/>
    </source>
</evidence>
<organism evidence="9 10">
    <name type="scientific">Exophiala dermatitidis (strain ATCC 34100 / CBS 525.76 / NIH/UT8656)</name>
    <name type="common">Black yeast</name>
    <name type="synonym">Wangiella dermatitidis</name>
    <dbReference type="NCBI Taxonomy" id="858893"/>
    <lineage>
        <taxon>Eukaryota</taxon>
        <taxon>Fungi</taxon>
        <taxon>Dikarya</taxon>
        <taxon>Ascomycota</taxon>
        <taxon>Pezizomycotina</taxon>
        <taxon>Eurotiomycetes</taxon>
        <taxon>Chaetothyriomycetidae</taxon>
        <taxon>Chaetothyriales</taxon>
        <taxon>Herpotrichiellaceae</taxon>
        <taxon>Exophiala</taxon>
    </lineage>
</organism>
<dbReference type="GO" id="GO:0016020">
    <property type="term" value="C:membrane"/>
    <property type="evidence" value="ECO:0007669"/>
    <property type="project" value="UniProtKB-SubCell"/>
</dbReference>
<dbReference type="AlphaFoldDB" id="H6BQW4"/>
<dbReference type="InParanoid" id="H6BQW4"/>
<comment type="similarity">
    <text evidence="5">Belongs to the SAT4 family.</text>
</comment>
<feature type="transmembrane region" description="Helical" evidence="7">
    <location>
        <begin position="68"/>
        <end position="91"/>
    </location>
</feature>
<dbReference type="VEuPathDB" id="FungiDB:HMPREF1120_02058"/>
<dbReference type="PANTHER" id="PTHR33048">
    <property type="entry name" value="PTH11-LIKE INTEGRAL MEMBRANE PROTEIN (AFU_ORTHOLOGUE AFUA_5G11245)"/>
    <property type="match status" value="1"/>
</dbReference>
<dbReference type="HOGENOM" id="CLU_064765_0_0_1"/>
<dbReference type="RefSeq" id="XP_009154339.1">
    <property type="nucleotide sequence ID" value="XM_009156091.1"/>
</dbReference>
<keyword evidence="3 7" id="KW-1133">Transmembrane helix</keyword>
<gene>
    <name evidence="9" type="ORF">HMPREF1120_02058</name>
</gene>
<dbReference type="InterPro" id="IPR052337">
    <property type="entry name" value="SAT4-like"/>
</dbReference>
<keyword evidence="2 7" id="KW-0812">Transmembrane</keyword>
<feature type="transmembrane region" description="Helical" evidence="7">
    <location>
        <begin position="26"/>
        <end position="48"/>
    </location>
</feature>
<dbReference type="InterPro" id="IPR049326">
    <property type="entry name" value="Rhodopsin_dom_fungi"/>
</dbReference>
<evidence type="ECO:0000256" key="1">
    <source>
        <dbReference type="ARBA" id="ARBA00004141"/>
    </source>
</evidence>
<dbReference type="Proteomes" id="UP000007304">
    <property type="component" value="Unassembled WGS sequence"/>
</dbReference>
<evidence type="ECO:0000256" key="4">
    <source>
        <dbReference type="ARBA" id="ARBA00023136"/>
    </source>
</evidence>
<dbReference type="EMBL" id="JH226131">
    <property type="protein sequence ID" value="EHY53878.1"/>
    <property type="molecule type" value="Genomic_DNA"/>
</dbReference>
<evidence type="ECO:0000313" key="10">
    <source>
        <dbReference type="Proteomes" id="UP000007304"/>
    </source>
</evidence>
<evidence type="ECO:0000256" key="5">
    <source>
        <dbReference type="ARBA" id="ARBA00038359"/>
    </source>
</evidence>
<feature type="compositionally biased region" description="Basic and acidic residues" evidence="6">
    <location>
        <begin position="246"/>
        <end position="255"/>
    </location>
</feature>
<protein>
    <recommendedName>
        <fullName evidence="8">Rhodopsin domain-containing protein</fullName>
    </recommendedName>
</protein>
<evidence type="ECO:0000256" key="7">
    <source>
        <dbReference type="SAM" id="Phobius"/>
    </source>
</evidence>